<sequence>MYIMRNADSDPAEPSGSSIAVQYELKAKEREKMDIESRCASASAPNAWEPGWGRPGALAANPEKKKTTEYNALHKLYIHPYRIPLPFDMLLPTQYPKASEFVYAMEKKSKEELLKLEICDSSWMLSQENQDELRGMKYKLSKLYAYLLLGYWDHDSLLQAEPEWQFDFHKGGYALWLRIDVEGQIAFNTHFFLDAPAVDENRE</sequence>
<protein>
    <submittedName>
        <fullName evidence="1">Uncharacterized protein</fullName>
    </submittedName>
</protein>
<name>A0A8E2EE19_9PEZI</name>
<dbReference type="AlphaFoldDB" id="A0A8E2EE19"/>
<evidence type="ECO:0000313" key="1">
    <source>
        <dbReference type="EMBL" id="OCK82242.1"/>
    </source>
</evidence>
<accession>A0A8E2EE19</accession>
<dbReference type="EMBL" id="KV744894">
    <property type="protein sequence ID" value="OCK82242.1"/>
    <property type="molecule type" value="Genomic_DNA"/>
</dbReference>
<proteinExistence type="predicted"/>
<keyword evidence="2" id="KW-1185">Reference proteome</keyword>
<reference evidence="1 2" key="1">
    <citation type="journal article" date="2016" name="Nat. Commun.">
        <title>Ectomycorrhizal ecology is imprinted in the genome of the dominant symbiotic fungus Cenococcum geophilum.</title>
        <authorList>
            <consortium name="DOE Joint Genome Institute"/>
            <person name="Peter M."/>
            <person name="Kohler A."/>
            <person name="Ohm R.A."/>
            <person name="Kuo A."/>
            <person name="Krutzmann J."/>
            <person name="Morin E."/>
            <person name="Arend M."/>
            <person name="Barry K.W."/>
            <person name="Binder M."/>
            <person name="Choi C."/>
            <person name="Clum A."/>
            <person name="Copeland A."/>
            <person name="Grisel N."/>
            <person name="Haridas S."/>
            <person name="Kipfer T."/>
            <person name="LaButti K."/>
            <person name="Lindquist E."/>
            <person name="Lipzen A."/>
            <person name="Maire R."/>
            <person name="Meier B."/>
            <person name="Mihaltcheva S."/>
            <person name="Molinier V."/>
            <person name="Murat C."/>
            <person name="Poggeler S."/>
            <person name="Quandt C.A."/>
            <person name="Sperisen C."/>
            <person name="Tritt A."/>
            <person name="Tisserant E."/>
            <person name="Crous P.W."/>
            <person name="Henrissat B."/>
            <person name="Nehls U."/>
            <person name="Egli S."/>
            <person name="Spatafora J.W."/>
            <person name="Grigoriev I.V."/>
            <person name="Martin F.M."/>
        </authorList>
    </citation>
    <scope>NUCLEOTIDE SEQUENCE [LARGE SCALE GENOMIC DNA]</scope>
    <source>
        <strain evidence="1 2">CBS 459.81</strain>
    </source>
</reference>
<dbReference type="Proteomes" id="UP000250266">
    <property type="component" value="Unassembled WGS sequence"/>
</dbReference>
<gene>
    <name evidence="1" type="ORF">K432DRAFT_391435</name>
</gene>
<evidence type="ECO:0000313" key="2">
    <source>
        <dbReference type="Proteomes" id="UP000250266"/>
    </source>
</evidence>
<organism evidence="1 2">
    <name type="scientific">Lepidopterella palustris CBS 459.81</name>
    <dbReference type="NCBI Taxonomy" id="1314670"/>
    <lineage>
        <taxon>Eukaryota</taxon>
        <taxon>Fungi</taxon>
        <taxon>Dikarya</taxon>
        <taxon>Ascomycota</taxon>
        <taxon>Pezizomycotina</taxon>
        <taxon>Dothideomycetes</taxon>
        <taxon>Pleosporomycetidae</taxon>
        <taxon>Mytilinidiales</taxon>
        <taxon>Argynnaceae</taxon>
        <taxon>Lepidopterella</taxon>
    </lineage>
</organism>